<evidence type="ECO:0008006" key="4">
    <source>
        <dbReference type="Google" id="ProtNLM"/>
    </source>
</evidence>
<reference evidence="2 3" key="1">
    <citation type="journal article" date="2015" name="Stand. Genomic Sci.">
        <title>Genomic Encyclopedia of Bacterial and Archaeal Type Strains, Phase III: the genomes of soil and plant-associated and newly described type strains.</title>
        <authorList>
            <person name="Whitman W.B."/>
            <person name="Woyke T."/>
            <person name="Klenk H.P."/>
            <person name="Zhou Y."/>
            <person name="Lilburn T.G."/>
            <person name="Beck B.J."/>
            <person name="De Vos P."/>
            <person name="Vandamme P."/>
            <person name="Eisen J.A."/>
            <person name="Garrity G."/>
            <person name="Hugenholtz P."/>
            <person name="Kyrpides N.C."/>
        </authorList>
    </citation>
    <scope>NUCLEOTIDE SEQUENCE [LARGE SCALE GENOMIC DNA]</scope>
    <source>
        <strain evidence="2 3">VKM Ac-2572</strain>
    </source>
</reference>
<accession>A0A4R2HZD1</accession>
<protein>
    <recommendedName>
        <fullName evidence="4">Lycopene cyclase domain-containing protein</fullName>
    </recommendedName>
</protein>
<gene>
    <name evidence="2" type="ORF">EV652_101907</name>
</gene>
<sequence length="107" mass="11883">MIAILTILVALPLGLLVRNRLAAYLVFAIAFSHVYTFQTANLVMEWVNGSTHAFPGSQSNQLLDGTLGYFAFTSMIYAVGFALVTLGHWLRNRRRTAPEIRLDQPAT</sequence>
<dbReference type="EMBL" id="SLWN01000001">
    <property type="protein sequence ID" value="TCO36018.1"/>
    <property type="molecule type" value="Genomic_DNA"/>
</dbReference>
<dbReference type="AlphaFoldDB" id="A0A4R2HZD1"/>
<keyword evidence="1" id="KW-0812">Transmembrane</keyword>
<organism evidence="2 3">
    <name type="scientific">Kribbella steppae</name>
    <dbReference type="NCBI Taxonomy" id="2512223"/>
    <lineage>
        <taxon>Bacteria</taxon>
        <taxon>Bacillati</taxon>
        <taxon>Actinomycetota</taxon>
        <taxon>Actinomycetes</taxon>
        <taxon>Propionibacteriales</taxon>
        <taxon>Kribbellaceae</taxon>
        <taxon>Kribbella</taxon>
    </lineage>
</organism>
<evidence type="ECO:0000313" key="3">
    <source>
        <dbReference type="Proteomes" id="UP000294508"/>
    </source>
</evidence>
<keyword evidence="1" id="KW-1133">Transmembrane helix</keyword>
<evidence type="ECO:0000256" key="1">
    <source>
        <dbReference type="SAM" id="Phobius"/>
    </source>
</evidence>
<keyword evidence="3" id="KW-1185">Reference proteome</keyword>
<comment type="caution">
    <text evidence="2">The sequence shown here is derived from an EMBL/GenBank/DDBJ whole genome shotgun (WGS) entry which is preliminary data.</text>
</comment>
<dbReference type="OrthoDB" id="4838646at2"/>
<feature type="transmembrane region" description="Helical" evidence="1">
    <location>
        <begin position="67"/>
        <end position="90"/>
    </location>
</feature>
<dbReference type="Proteomes" id="UP000294508">
    <property type="component" value="Unassembled WGS sequence"/>
</dbReference>
<dbReference type="RefSeq" id="WP_132207621.1">
    <property type="nucleotide sequence ID" value="NZ_SLWN01000001.1"/>
</dbReference>
<keyword evidence="1" id="KW-0472">Membrane</keyword>
<proteinExistence type="predicted"/>
<name>A0A4R2HZD1_9ACTN</name>
<evidence type="ECO:0000313" key="2">
    <source>
        <dbReference type="EMBL" id="TCO36018.1"/>
    </source>
</evidence>